<keyword evidence="15" id="KW-1185">Reference proteome</keyword>
<dbReference type="OrthoDB" id="414540at2759"/>
<evidence type="ECO:0000256" key="7">
    <source>
        <dbReference type="ARBA" id="ARBA00022833"/>
    </source>
</evidence>
<dbReference type="PROSITE" id="PS00903">
    <property type="entry name" value="CYT_DCMP_DEAMINASES_1"/>
    <property type="match status" value="1"/>
</dbReference>
<dbReference type="CDD" id="cd01283">
    <property type="entry name" value="cytidine_deaminase"/>
    <property type="match status" value="1"/>
</dbReference>
<dbReference type="PROSITE" id="PS51747">
    <property type="entry name" value="CYT_DCMP_DEAMINASES_2"/>
    <property type="match status" value="1"/>
</dbReference>
<comment type="catalytic activity">
    <reaction evidence="12">
        <text>2'-deoxycytidine + H2O + H(+) = 2'-deoxyuridine + NH4(+)</text>
        <dbReference type="Rhea" id="RHEA:13433"/>
        <dbReference type="ChEBI" id="CHEBI:15377"/>
        <dbReference type="ChEBI" id="CHEBI:15378"/>
        <dbReference type="ChEBI" id="CHEBI:15698"/>
        <dbReference type="ChEBI" id="CHEBI:16450"/>
        <dbReference type="ChEBI" id="CHEBI:28938"/>
        <dbReference type="EC" id="3.5.4.5"/>
    </reaction>
</comment>
<accession>A0A9P0BHR4</accession>
<dbReference type="InterPro" id="IPR002125">
    <property type="entry name" value="CMP_dCMP_dom"/>
</dbReference>
<sequence>MSSTNGNTQKNIVKLLSLDSKIQNLLREAVQAREFAYAPYSKFPVGAALLCDDGVVYPGCNVENMSFTVGTCAERCAIFKAVSEGRRKYKAIAVIGYQERFYTMPCGACRQMMSEFGNMDVYIGKPDLRDVFVTTLEELMPNQFQTVDHEFS</sequence>
<comment type="catalytic activity">
    <reaction evidence="9 12">
        <text>cytidine + H2O + H(+) = uridine + NH4(+)</text>
        <dbReference type="Rhea" id="RHEA:16069"/>
        <dbReference type="ChEBI" id="CHEBI:15377"/>
        <dbReference type="ChEBI" id="CHEBI:15378"/>
        <dbReference type="ChEBI" id="CHEBI:16704"/>
        <dbReference type="ChEBI" id="CHEBI:17562"/>
        <dbReference type="ChEBI" id="CHEBI:28938"/>
        <dbReference type="EC" id="3.5.4.5"/>
    </reaction>
</comment>
<dbReference type="EC" id="3.5.4.5" evidence="4 12"/>
<dbReference type="GO" id="GO:0042802">
    <property type="term" value="F:identical protein binding"/>
    <property type="evidence" value="ECO:0007669"/>
    <property type="project" value="UniProtKB-ARBA"/>
</dbReference>
<evidence type="ECO:0000256" key="1">
    <source>
        <dbReference type="ARBA" id="ARBA00001947"/>
    </source>
</evidence>
<feature type="binding site" evidence="11">
    <location>
        <position position="106"/>
    </location>
    <ligand>
        <name>Zn(2+)</name>
        <dbReference type="ChEBI" id="CHEBI:29105"/>
        <note>catalytic</note>
    </ligand>
</feature>
<dbReference type="InterPro" id="IPR006262">
    <property type="entry name" value="Cyt_deam_tetra"/>
</dbReference>
<evidence type="ECO:0000313" key="15">
    <source>
        <dbReference type="Proteomes" id="UP001154078"/>
    </source>
</evidence>
<evidence type="ECO:0000313" key="14">
    <source>
        <dbReference type="EMBL" id="CAH0563660.1"/>
    </source>
</evidence>
<dbReference type="Gene3D" id="3.40.140.10">
    <property type="entry name" value="Cytidine Deaminase, domain 2"/>
    <property type="match status" value="1"/>
</dbReference>
<dbReference type="GO" id="GO:0004126">
    <property type="term" value="F:cytidine deaminase activity"/>
    <property type="evidence" value="ECO:0007669"/>
    <property type="project" value="UniProtKB-UniRule"/>
</dbReference>
<dbReference type="NCBIfam" id="TIGR01354">
    <property type="entry name" value="cyt_deam_tetra"/>
    <property type="match status" value="1"/>
</dbReference>
<dbReference type="InterPro" id="IPR050202">
    <property type="entry name" value="Cyt/Deoxycyt_deaminase"/>
</dbReference>
<dbReference type="EMBL" id="OV121140">
    <property type="protein sequence ID" value="CAH0563660.1"/>
    <property type="molecule type" value="Genomic_DNA"/>
</dbReference>
<dbReference type="InterPro" id="IPR016192">
    <property type="entry name" value="APOBEC/CMP_deaminase_Zn-bd"/>
</dbReference>
<dbReference type="NCBIfam" id="NF004064">
    <property type="entry name" value="PRK05578.1"/>
    <property type="match status" value="1"/>
</dbReference>
<keyword evidence="7 11" id="KW-0862">Zinc</keyword>
<evidence type="ECO:0000256" key="10">
    <source>
        <dbReference type="PIRSR" id="PIRSR606262-1"/>
    </source>
</evidence>
<comment type="similarity">
    <text evidence="3 12">Belongs to the cytidine and deoxycytidylate deaminase family.</text>
</comment>
<dbReference type="GO" id="GO:0008270">
    <property type="term" value="F:zinc ion binding"/>
    <property type="evidence" value="ECO:0007669"/>
    <property type="project" value="UniProtKB-UniRule"/>
</dbReference>
<keyword evidence="5 11" id="KW-0479">Metal-binding</keyword>
<evidence type="ECO:0000256" key="4">
    <source>
        <dbReference type="ARBA" id="ARBA00012783"/>
    </source>
</evidence>
<dbReference type="PANTHER" id="PTHR11644:SF2">
    <property type="entry name" value="CYTIDINE DEAMINASE"/>
    <property type="match status" value="1"/>
</dbReference>
<dbReference type="GO" id="GO:0072527">
    <property type="term" value="P:pyrimidine-containing compound metabolic process"/>
    <property type="evidence" value="ECO:0007669"/>
    <property type="project" value="UniProtKB-ARBA"/>
</dbReference>
<evidence type="ECO:0000256" key="5">
    <source>
        <dbReference type="ARBA" id="ARBA00022723"/>
    </source>
</evidence>
<proteinExistence type="inferred from homology"/>
<dbReference type="Proteomes" id="UP001154078">
    <property type="component" value="Chromosome 9"/>
</dbReference>
<evidence type="ECO:0000256" key="3">
    <source>
        <dbReference type="ARBA" id="ARBA00006576"/>
    </source>
</evidence>
<gene>
    <name evidence="14" type="ORF">MELIAE_LOCUS12421</name>
</gene>
<protein>
    <recommendedName>
        <fullName evidence="4 12">Cytidine deaminase</fullName>
        <ecNumber evidence="4 12">3.5.4.5</ecNumber>
    </recommendedName>
    <alternativeName>
        <fullName evidence="8 12">Cytidine aminohydrolase</fullName>
    </alternativeName>
</protein>
<evidence type="ECO:0000259" key="13">
    <source>
        <dbReference type="PROSITE" id="PS51747"/>
    </source>
</evidence>
<dbReference type="PANTHER" id="PTHR11644">
    <property type="entry name" value="CYTIDINE DEAMINASE"/>
    <property type="match status" value="1"/>
</dbReference>
<organism evidence="14 15">
    <name type="scientific">Brassicogethes aeneus</name>
    <name type="common">Rape pollen beetle</name>
    <name type="synonym">Meligethes aeneus</name>
    <dbReference type="NCBI Taxonomy" id="1431903"/>
    <lineage>
        <taxon>Eukaryota</taxon>
        <taxon>Metazoa</taxon>
        <taxon>Ecdysozoa</taxon>
        <taxon>Arthropoda</taxon>
        <taxon>Hexapoda</taxon>
        <taxon>Insecta</taxon>
        <taxon>Pterygota</taxon>
        <taxon>Neoptera</taxon>
        <taxon>Endopterygota</taxon>
        <taxon>Coleoptera</taxon>
        <taxon>Polyphaga</taxon>
        <taxon>Cucujiformia</taxon>
        <taxon>Nitidulidae</taxon>
        <taxon>Meligethinae</taxon>
        <taxon>Brassicogethes</taxon>
    </lineage>
</organism>
<dbReference type="GO" id="GO:0055086">
    <property type="term" value="P:nucleobase-containing small molecule metabolic process"/>
    <property type="evidence" value="ECO:0007669"/>
    <property type="project" value="UniProtKB-ARBA"/>
</dbReference>
<comment type="function">
    <text evidence="2 12">This enzyme scavenges exogenous and endogenous cytidine and 2'-deoxycytidine for UMP synthesis.</text>
</comment>
<dbReference type="AlphaFoldDB" id="A0A9P0BHR4"/>
<keyword evidence="6 12" id="KW-0378">Hydrolase</keyword>
<name>A0A9P0BHR4_BRAAE</name>
<dbReference type="GO" id="GO:0005829">
    <property type="term" value="C:cytosol"/>
    <property type="evidence" value="ECO:0007669"/>
    <property type="project" value="TreeGrafter"/>
</dbReference>
<reference evidence="14" key="1">
    <citation type="submission" date="2021-12" db="EMBL/GenBank/DDBJ databases">
        <authorList>
            <person name="King R."/>
        </authorList>
    </citation>
    <scope>NUCLEOTIDE SEQUENCE</scope>
</reference>
<dbReference type="SUPFAM" id="SSF53927">
    <property type="entry name" value="Cytidine deaminase-like"/>
    <property type="match status" value="1"/>
</dbReference>
<dbReference type="Pfam" id="PF00383">
    <property type="entry name" value="dCMP_cyt_deam_1"/>
    <property type="match status" value="1"/>
</dbReference>
<evidence type="ECO:0000256" key="2">
    <source>
        <dbReference type="ARBA" id="ARBA00003949"/>
    </source>
</evidence>
<feature type="binding site" evidence="11">
    <location>
        <position position="72"/>
    </location>
    <ligand>
        <name>Zn(2+)</name>
        <dbReference type="ChEBI" id="CHEBI:29105"/>
        <note>catalytic</note>
    </ligand>
</feature>
<feature type="binding site" evidence="11">
    <location>
        <position position="109"/>
    </location>
    <ligand>
        <name>Zn(2+)</name>
        <dbReference type="ChEBI" id="CHEBI:29105"/>
        <note>catalytic</note>
    </ligand>
</feature>
<feature type="domain" description="CMP/dCMP-type deaminase" evidence="13">
    <location>
        <begin position="20"/>
        <end position="147"/>
    </location>
</feature>
<evidence type="ECO:0000256" key="8">
    <source>
        <dbReference type="ARBA" id="ARBA00032005"/>
    </source>
</evidence>
<evidence type="ECO:0000256" key="9">
    <source>
        <dbReference type="ARBA" id="ARBA00049558"/>
    </source>
</evidence>
<evidence type="ECO:0000256" key="6">
    <source>
        <dbReference type="ARBA" id="ARBA00022801"/>
    </source>
</evidence>
<evidence type="ECO:0000256" key="11">
    <source>
        <dbReference type="PIRSR" id="PIRSR606262-3"/>
    </source>
</evidence>
<comment type="cofactor">
    <cofactor evidence="1 11 12">
        <name>Zn(2+)</name>
        <dbReference type="ChEBI" id="CHEBI:29105"/>
    </cofactor>
</comment>
<dbReference type="FunFam" id="3.40.140.10:FF:000008">
    <property type="entry name" value="Cytidine deaminase"/>
    <property type="match status" value="1"/>
</dbReference>
<evidence type="ECO:0000256" key="12">
    <source>
        <dbReference type="RuleBase" id="RU364006"/>
    </source>
</evidence>
<feature type="active site" description="Proton donor" evidence="10">
    <location>
        <position position="74"/>
    </location>
</feature>
<dbReference type="InterPro" id="IPR016193">
    <property type="entry name" value="Cytidine_deaminase-like"/>
</dbReference>